<dbReference type="GO" id="GO:0016811">
    <property type="term" value="F:hydrolase activity, acting on carbon-nitrogen (but not peptide) bonds, in linear amides"/>
    <property type="evidence" value="ECO:0007669"/>
    <property type="project" value="InterPro"/>
</dbReference>
<evidence type="ECO:0000313" key="1">
    <source>
        <dbReference type="EMBL" id="KZS92017.1"/>
    </source>
</evidence>
<proteinExistence type="predicted"/>
<sequence>PRQRFAGVSHLGLNGTIPSTELLAPCHKREGESSPITSAPYQPLHSLRANLGQDVSDEGREKFVREGARTIPGREHGGNCMGSRCYFPVFVKGANLSVGALPFSQGDVRTSLAIHLPYSDDVGNITFKRSIIKNGIEKFALKQPIFLPSPIDPLYSAKLTVKHGHVCLASIIEVQTSRVRYGTVAYKQAALNAIAYLQKVPRKQAYLLLSVAPIESHVGAVFDSPYACVTLVLPLGIFDHDILPKPKGLEKHNFGQCAIRSDGIL</sequence>
<dbReference type="PANTHER" id="PTHR31891">
    <property type="entry name" value="FORMAMIDASE C869.04-RELATED"/>
    <property type="match status" value="1"/>
</dbReference>
<protein>
    <submittedName>
        <fullName evidence="1">Uncharacterized protein</fullName>
    </submittedName>
</protein>
<gene>
    <name evidence="1" type="ORF">SISNIDRAFT_413362</name>
</gene>
<dbReference type="InterPro" id="IPR004304">
    <property type="entry name" value="FmdA_AmdA"/>
</dbReference>
<dbReference type="Proteomes" id="UP000076722">
    <property type="component" value="Unassembled WGS sequence"/>
</dbReference>
<dbReference type="STRING" id="1314777.A0A164T2B6"/>
<dbReference type="EMBL" id="KV419412">
    <property type="protein sequence ID" value="KZS92017.1"/>
    <property type="molecule type" value="Genomic_DNA"/>
</dbReference>
<feature type="non-terminal residue" evidence="1">
    <location>
        <position position="1"/>
    </location>
</feature>
<keyword evidence="2" id="KW-1185">Reference proteome</keyword>
<organism evidence="1 2">
    <name type="scientific">Sistotremastrum niveocremeum HHB9708</name>
    <dbReference type="NCBI Taxonomy" id="1314777"/>
    <lineage>
        <taxon>Eukaryota</taxon>
        <taxon>Fungi</taxon>
        <taxon>Dikarya</taxon>
        <taxon>Basidiomycota</taxon>
        <taxon>Agaricomycotina</taxon>
        <taxon>Agaricomycetes</taxon>
        <taxon>Sistotremastrales</taxon>
        <taxon>Sistotremastraceae</taxon>
        <taxon>Sertulicium</taxon>
        <taxon>Sertulicium niveocremeum</taxon>
    </lineage>
</organism>
<reference evidence="1 2" key="1">
    <citation type="journal article" date="2016" name="Mol. Biol. Evol.">
        <title>Comparative Genomics of Early-Diverging Mushroom-Forming Fungi Provides Insights into the Origins of Lignocellulose Decay Capabilities.</title>
        <authorList>
            <person name="Nagy L.G."/>
            <person name="Riley R."/>
            <person name="Tritt A."/>
            <person name="Adam C."/>
            <person name="Daum C."/>
            <person name="Floudas D."/>
            <person name="Sun H."/>
            <person name="Yadav J.S."/>
            <person name="Pangilinan J."/>
            <person name="Larsson K.H."/>
            <person name="Matsuura K."/>
            <person name="Barry K."/>
            <person name="Labutti K."/>
            <person name="Kuo R."/>
            <person name="Ohm R.A."/>
            <person name="Bhattacharya S.S."/>
            <person name="Shirouzu T."/>
            <person name="Yoshinaga Y."/>
            <person name="Martin F.M."/>
            <person name="Grigoriev I.V."/>
            <person name="Hibbett D.S."/>
        </authorList>
    </citation>
    <scope>NUCLEOTIDE SEQUENCE [LARGE SCALE GENOMIC DNA]</scope>
    <source>
        <strain evidence="1 2">HHB9708</strain>
    </source>
</reference>
<accession>A0A164T2B6</accession>
<dbReference type="Gene3D" id="2.60.120.580">
    <property type="entry name" value="Acetamidase/Formamidase-like domains"/>
    <property type="match status" value="1"/>
</dbReference>
<dbReference type="OrthoDB" id="9975579at2759"/>
<dbReference type="PANTHER" id="PTHR31891:SF1">
    <property type="entry name" value="FORMAMIDASE C869.04-RELATED"/>
    <property type="match status" value="1"/>
</dbReference>
<dbReference type="AlphaFoldDB" id="A0A164T2B6"/>
<evidence type="ECO:0000313" key="2">
    <source>
        <dbReference type="Proteomes" id="UP000076722"/>
    </source>
</evidence>
<name>A0A164T2B6_9AGAM</name>
<dbReference type="Pfam" id="PF03069">
    <property type="entry name" value="FmdA_AmdA"/>
    <property type="match status" value="1"/>
</dbReference>
<dbReference type="SUPFAM" id="SSF141130">
    <property type="entry name" value="Acetamidase/Formamidase-like"/>
    <property type="match status" value="1"/>
</dbReference>